<gene>
    <name evidence="1" type="ORF">METZ01_LOCUS153409</name>
</gene>
<reference evidence="1" key="1">
    <citation type="submission" date="2018-05" db="EMBL/GenBank/DDBJ databases">
        <authorList>
            <person name="Lanie J.A."/>
            <person name="Ng W.-L."/>
            <person name="Kazmierczak K.M."/>
            <person name="Andrzejewski T.M."/>
            <person name="Davidsen T.M."/>
            <person name="Wayne K.J."/>
            <person name="Tettelin H."/>
            <person name="Glass J.I."/>
            <person name="Rusch D."/>
            <person name="Podicherti R."/>
            <person name="Tsui H.-C.T."/>
            <person name="Winkler M.E."/>
        </authorList>
    </citation>
    <scope>NUCLEOTIDE SEQUENCE</scope>
</reference>
<feature type="non-terminal residue" evidence="1">
    <location>
        <position position="1"/>
    </location>
</feature>
<protein>
    <submittedName>
        <fullName evidence="1">Uncharacterized protein</fullName>
    </submittedName>
</protein>
<dbReference type="AlphaFoldDB" id="A0A382AG53"/>
<dbReference type="EMBL" id="UINC01025277">
    <property type="protein sequence ID" value="SVB00555.1"/>
    <property type="molecule type" value="Genomic_DNA"/>
</dbReference>
<sequence length="32" mass="3474">ANYTKEQKTNATLATTTPVSLLRNSGVKPQQI</sequence>
<organism evidence="1">
    <name type="scientific">marine metagenome</name>
    <dbReference type="NCBI Taxonomy" id="408172"/>
    <lineage>
        <taxon>unclassified sequences</taxon>
        <taxon>metagenomes</taxon>
        <taxon>ecological metagenomes</taxon>
    </lineage>
</organism>
<accession>A0A382AG53</accession>
<evidence type="ECO:0000313" key="1">
    <source>
        <dbReference type="EMBL" id="SVB00555.1"/>
    </source>
</evidence>
<name>A0A382AG53_9ZZZZ</name>
<proteinExistence type="predicted"/>